<dbReference type="AlphaFoldDB" id="A0A3G9J9P7"/>
<evidence type="ECO:0000313" key="3">
    <source>
        <dbReference type="Proteomes" id="UP000268059"/>
    </source>
</evidence>
<dbReference type="RefSeq" id="WP_125118077.1">
    <property type="nucleotide sequence ID" value="NZ_AP019309.1"/>
</dbReference>
<dbReference type="InterPro" id="IPR036165">
    <property type="entry name" value="YefM-like_sf"/>
</dbReference>
<reference evidence="2 3" key="1">
    <citation type="submission" date="2018-11" db="EMBL/GenBank/DDBJ databases">
        <title>Novel Erysipelotrichaceae bacterium isolated from small intestine of a swine.</title>
        <authorList>
            <person name="Kim J.S."/>
            <person name="Choe H."/>
            <person name="Lee Y.R."/>
            <person name="Kim K.M."/>
            <person name="Park D.S."/>
        </authorList>
    </citation>
    <scope>NUCLEOTIDE SEQUENCE [LARGE SCALE GENOMIC DNA]</scope>
    <source>
        <strain evidence="2 3">SG0102</strain>
    </source>
</reference>
<evidence type="ECO:0000313" key="2">
    <source>
        <dbReference type="EMBL" id="BBH25095.1"/>
    </source>
</evidence>
<proteinExistence type="inferred from homology"/>
<dbReference type="KEGG" id="ebm:SG0102_00290"/>
<accession>A0A3G9J9P7</accession>
<dbReference type="Proteomes" id="UP000268059">
    <property type="component" value="Chromosome"/>
</dbReference>
<gene>
    <name evidence="2" type="ORF">SG0102_00290</name>
</gene>
<dbReference type="InParanoid" id="A0A3G9J9P7"/>
<keyword evidence="3" id="KW-1185">Reference proteome</keyword>
<organism evidence="2 3">
    <name type="scientific">Intestinibaculum porci</name>
    <dbReference type="NCBI Taxonomy" id="2487118"/>
    <lineage>
        <taxon>Bacteria</taxon>
        <taxon>Bacillati</taxon>
        <taxon>Bacillota</taxon>
        <taxon>Erysipelotrichia</taxon>
        <taxon>Erysipelotrichales</taxon>
        <taxon>Erysipelotrichaceae</taxon>
        <taxon>Intestinibaculum</taxon>
    </lineage>
</organism>
<dbReference type="SUPFAM" id="SSF143120">
    <property type="entry name" value="YefM-like"/>
    <property type="match status" value="1"/>
</dbReference>
<sequence length="85" mass="9883">MQIIPMRDLKNTVELERLCTEENGPVFVTKNGYRRLVVMDIDYYERTMRKMIEAKEILDGLEDIKLGRTVDGNKAISDLKSKYGI</sequence>
<protein>
    <submittedName>
        <fullName evidence="2">Prevent-host-death protein</fullName>
    </submittedName>
</protein>
<dbReference type="EMBL" id="AP019309">
    <property type="protein sequence ID" value="BBH25095.1"/>
    <property type="molecule type" value="Genomic_DNA"/>
</dbReference>
<dbReference type="OrthoDB" id="9795585at2"/>
<evidence type="ECO:0000256" key="1">
    <source>
        <dbReference type="ARBA" id="ARBA00009981"/>
    </source>
</evidence>
<comment type="similarity">
    <text evidence="1">Belongs to the phD/YefM antitoxin family.</text>
</comment>
<name>A0A3G9J9P7_9FIRM</name>